<dbReference type="EMBL" id="LWDX02056756">
    <property type="protein sequence ID" value="OEL18382.1"/>
    <property type="molecule type" value="Genomic_DNA"/>
</dbReference>
<dbReference type="STRING" id="888268.A0A1E5UZN9"/>
<dbReference type="OrthoDB" id="664370at2759"/>
<dbReference type="Proteomes" id="UP000095767">
    <property type="component" value="Unassembled WGS sequence"/>
</dbReference>
<reference evidence="1 2" key="1">
    <citation type="submission" date="2016-09" db="EMBL/GenBank/DDBJ databases">
        <title>The draft genome of Dichanthelium oligosanthes: A C3 panicoid grass species.</title>
        <authorList>
            <person name="Studer A.J."/>
            <person name="Schnable J.C."/>
            <person name="Brutnell T.P."/>
        </authorList>
    </citation>
    <scope>NUCLEOTIDE SEQUENCE [LARGE SCALE GENOMIC DNA]</scope>
    <source>
        <strain evidence="2">cv. Kellogg 1175</strain>
        <tissue evidence="1">Leaf</tissue>
    </source>
</reference>
<feature type="non-terminal residue" evidence="1">
    <location>
        <position position="1"/>
    </location>
</feature>
<organism evidence="1 2">
    <name type="scientific">Dichanthelium oligosanthes</name>
    <dbReference type="NCBI Taxonomy" id="888268"/>
    <lineage>
        <taxon>Eukaryota</taxon>
        <taxon>Viridiplantae</taxon>
        <taxon>Streptophyta</taxon>
        <taxon>Embryophyta</taxon>
        <taxon>Tracheophyta</taxon>
        <taxon>Spermatophyta</taxon>
        <taxon>Magnoliopsida</taxon>
        <taxon>Liliopsida</taxon>
        <taxon>Poales</taxon>
        <taxon>Poaceae</taxon>
        <taxon>PACMAD clade</taxon>
        <taxon>Panicoideae</taxon>
        <taxon>Panicodae</taxon>
        <taxon>Paniceae</taxon>
        <taxon>Dichantheliinae</taxon>
        <taxon>Dichanthelium</taxon>
    </lineage>
</organism>
<accession>A0A1E5UZN9</accession>
<evidence type="ECO:0000313" key="2">
    <source>
        <dbReference type="Proteomes" id="UP000095767"/>
    </source>
</evidence>
<comment type="caution">
    <text evidence="1">The sequence shown here is derived from an EMBL/GenBank/DDBJ whole genome shotgun (WGS) entry which is preliminary data.</text>
</comment>
<name>A0A1E5UZN9_9POAL</name>
<keyword evidence="2" id="KW-1185">Reference proteome</keyword>
<dbReference type="AlphaFoldDB" id="A0A1E5UZN9"/>
<gene>
    <name evidence="1" type="ORF">BAE44_0020598</name>
</gene>
<sequence length="220" mass="25285">GWELKYARRSVFPYWRSVLRIKAPLKFIPSVVSTYSREELEKTLPNLVGQGSSRIPNLKQSLLERAHQFSNLPPKRMFCSAALPLLKVLRHAGWELKYARRTFFPYWRSALEIKSPFKMIPSHVDDHSCEELENSWTKSAGRGSSRIPNLNQNLLERAHQFSNHQPKRMFCSAALPLLKVLRHALAGGMPWICFQSKFLCYLKTLELVVMVCLAACSLPS</sequence>
<proteinExistence type="predicted"/>
<protein>
    <submittedName>
        <fullName evidence="1">Uncharacterized protein</fullName>
    </submittedName>
</protein>
<evidence type="ECO:0000313" key="1">
    <source>
        <dbReference type="EMBL" id="OEL18382.1"/>
    </source>
</evidence>